<gene>
    <name evidence="2" type="ORF">DPMN_170140</name>
</gene>
<sequence length="50" mass="6058">MAKSRAEIQRAYRERQKQKNNDEYLRRERDRKNGSYVPTAELSENDKKEA</sequence>
<dbReference type="AlphaFoldDB" id="A0A9D4IE07"/>
<evidence type="ECO:0000313" key="2">
    <source>
        <dbReference type="EMBL" id="KAH3768922.1"/>
    </source>
</evidence>
<dbReference type="EMBL" id="JAIWYP010000009">
    <property type="protein sequence ID" value="KAH3768922.1"/>
    <property type="molecule type" value="Genomic_DNA"/>
</dbReference>
<organism evidence="2 3">
    <name type="scientific">Dreissena polymorpha</name>
    <name type="common">Zebra mussel</name>
    <name type="synonym">Mytilus polymorpha</name>
    <dbReference type="NCBI Taxonomy" id="45954"/>
    <lineage>
        <taxon>Eukaryota</taxon>
        <taxon>Metazoa</taxon>
        <taxon>Spiralia</taxon>
        <taxon>Lophotrochozoa</taxon>
        <taxon>Mollusca</taxon>
        <taxon>Bivalvia</taxon>
        <taxon>Autobranchia</taxon>
        <taxon>Heteroconchia</taxon>
        <taxon>Euheterodonta</taxon>
        <taxon>Imparidentia</taxon>
        <taxon>Neoheterodontei</taxon>
        <taxon>Myida</taxon>
        <taxon>Dreissenoidea</taxon>
        <taxon>Dreissenidae</taxon>
        <taxon>Dreissena</taxon>
    </lineage>
</organism>
<evidence type="ECO:0000256" key="1">
    <source>
        <dbReference type="SAM" id="MobiDB-lite"/>
    </source>
</evidence>
<proteinExistence type="predicted"/>
<name>A0A9D4IE07_DREPO</name>
<reference evidence="2" key="1">
    <citation type="journal article" date="2019" name="bioRxiv">
        <title>The Genome of the Zebra Mussel, Dreissena polymorpha: A Resource for Invasive Species Research.</title>
        <authorList>
            <person name="McCartney M.A."/>
            <person name="Auch B."/>
            <person name="Kono T."/>
            <person name="Mallez S."/>
            <person name="Zhang Y."/>
            <person name="Obille A."/>
            <person name="Becker A."/>
            <person name="Abrahante J.E."/>
            <person name="Garbe J."/>
            <person name="Badalamenti J.P."/>
            <person name="Herman A."/>
            <person name="Mangelson H."/>
            <person name="Liachko I."/>
            <person name="Sullivan S."/>
            <person name="Sone E.D."/>
            <person name="Koren S."/>
            <person name="Silverstein K.A.T."/>
            <person name="Beckman K.B."/>
            <person name="Gohl D.M."/>
        </authorList>
    </citation>
    <scope>NUCLEOTIDE SEQUENCE</scope>
    <source>
        <strain evidence="2">Duluth1</strain>
        <tissue evidence="2">Whole animal</tissue>
    </source>
</reference>
<reference evidence="2" key="2">
    <citation type="submission" date="2020-11" db="EMBL/GenBank/DDBJ databases">
        <authorList>
            <person name="McCartney M.A."/>
            <person name="Auch B."/>
            <person name="Kono T."/>
            <person name="Mallez S."/>
            <person name="Becker A."/>
            <person name="Gohl D.M."/>
            <person name="Silverstein K.A.T."/>
            <person name="Koren S."/>
            <person name="Bechman K.B."/>
            <person name="Herman A."/>
            <person name="Abrahante J.E."/>
            <person name="Garbe J."/>
        </authorList>
    </citation>
    <scope>NUCLEOTIDE SEQUENCE</scope>
    <source>
        <strain evidence="2">Duluth1</strain>
        <tissue evidence="2">Whole animal</tissue>
    </source>
</reference>
<accession>A0A9D4IE07</accession>
<evidence type="ECO:0000313" key="3">
    <source>
        <dbReference type="Proteomes" id="UP000828390"/>
    </source>
</evidence>
<comment type="caution">
    <text evidence="2">The sequence shown here is derived from an EMBL/GenBank/DDBJ whole genome shotgun (WGS) entry which is preliminary data.</text>
</comment>
<keyword evidence="3" id="KW-1185">Reference proteome</keyword>
<protein>
    <submittedName>
        <fullName evidence="2">Uncharacterized protein</fullName>
    </submittedName>
</protein>
<feature type="compositionally biased region" description="Basic and acidic residues" evidence="1">
    <location>
        <begin position="1"/>
        <end position="33"/>
    </location>
</feature>
<dbReference type="Proteomes" id="UP000828390">
    <property type="component" value="Unassembled WGS sequence"/>
</dbReference>
<feature type="region of interest" description="Disordered" evidence="1">
    <location>
        <begin position="1"/>
        <end position="50"/>
    </location>
</feature>